<keyword evidence="6 8" id="KW-1133">Transmembrane helix</keyword>
<dbReference type="RefSeq" id="WP_131160184.1">
    <property type="nucleotide sequence ID" value="NZ_BDMD01000047.1"/>
</dbReference>
<reference evidence="10 11" key="1">
    <citation type="submission" date="2017-02" db="EMBL/GenBank/DDBJ databases">
        <title>isolation and characterization of a novel temperate virus Aeropyrum globular virus 1 infecting hyperthermophilic archaeon Aeropyrum.</title>
        <authorList>
            <person name="Yumiya M."/>
            <person name="Yoshida T."/>
            <person name="Sako Y."/>
        </authorList>
    </citation>
    <scope>NUCLEOTIDE SEQUENCE [LARGE SCALE GENOMIC DNA]</scope>
    <source>
        <strain evidence="10 11">YK1-12-2013</strain>
    </source>
</reference>
<comment type="subcellular location">
    <subcellularLocation>
        <location evidence="1 8">Cell membrane</location>
        <topology evidence="1 8">Multi-pass membrane protein</topology>
    </subcellularLocation>
</comment>
<dbReference type="NCBIfam" id="TIGR01726">
    <property type="entry name" value="HEQRo_perm_3TM"/>
    <property type="match status" value="1"/>
</dbReference>
<dbReference type="InterPro" id="IPR043429">
    <property type="entry name" value="ArtM/GltK/GlnP/TcyL/YhdX-like"/>
</dbReference>
<dbReference type="PANTHER" id="PTHR30614:SF0">
    <property type="entry name" value="L-CYSTINE TRANSPORT SYSTEM PERMEASE PROTEIN TCYL"/>
    <property type="match status" value="1"/>
</dbReference>
<accession>A0A401H9Z2</accession>
<evidence type="ECO:0000313" key="11">
    <source>
        <dbReference type="Proteomes" id="UP000291213"/>
    </source>
</evidence>
<feature type="domain" description="ABC transmembrane type-1" evidence="9">
    <location>
        <begin position="12"/>
        <end position="204"/>
    </location>
</feature>
<dbReference type="InterPro" id="IPR035906">
    <property type="entry name" value="MetI-like_sf"/>
</dbReference>
<dbReference type="Pfam" id="PF00528">
    <property type="entry name" value="BPD_transp_1"/>
    <property type="match status" value="1"/>
</dbReference>
<evidence type="ECO:0000256" key="4">
    <source>
        <dbReference type="ARBA" id="ARBA00022692"/>
    </source>
</evidence>
<name>A0A401H9Z2_AERPX</name>
<organism evidence="10 11">
    <name type="scientific">Aeropyrum pernix</name>
    <dbReference type="NCBI Taxonomy" id="56636"/>
    <lineage>
        <taxon>Archaea</taxon>
        <taxon>Thermoproteota</taxon>
        <taxon>Thermoprotei</taxon>
        <taxon>Desulfurococcales</taxon>
        <taxon>Desulfurococcaceae</taxon>
        <taxon>Aeropyrum</taxon>
    </lineage>
</organism>
<dbReference type="PROSITE" id="PS50928">
    <property type="entry name" value="ABC_TM1"/>
    <property type="match status" value="1"/>
</dbReference>
<dbReference type="EMBL" id="BDMD01000047">
    <property type="protein sequence ID" value="GBF09188.1"/>
    <property type="molecule type" value="Genomic_DNA"/>
</dbReference>
<dbReference type="AlphaFoldDB" id="A0A401H9Z2"/>
<evidence type="ECO:0000313" key="10">
    <source>
        <dbReference type="EMBL" id="GBF09188.1"/>
    </source>
</evidence>
<dbReference type="OrthoDB" id="60458at2157"/>
<dbReference type="Proteomes" id="UP000291213">
    <property type="component" value="Unassembled WGS sequence"/>
</dbReference>
<comment type="similarity">
    <text evidence="8">Belongs to the binding-protein-dependent transport system permease family.</text>
</comment>
<keyword evidence="3" id="KW-1003">Cell membrane</keyword>
<dbReference type="SUPFAM" id="SSF161098">
    <property type="entry name" value="MetI-like"/>
    <property type="match status" value="1"/>
</dbReference>
<feature type="transmembrane region" description="Helical" evidence="8">
    <location>
        <begin position="20"/>
        <end position="43"/>
    </location>
</feature>
<evidence type="ECO:0000256" key="5">
    <source>
        <dbReference type="ARBA" id="ARBA00022970"/>
    </source>
</evidence>
<keyword evidence="7 8" id="KW-0472">Membrane</keyword>
<feature type="transmembrane region" description="Helical" evidence="8">
    <location>
        <begin position="185"/>
        <end position="204"/>
    </location>
</feature>
<evidence type="ECO:0000256" key="3">
    <source>
        <dbReference type="ARBA" id="ARBA00022475"/>
    </source>
</evidence>
<protein>
    <submittedName>
        <fullName evidence="10">ABC transporter, permease protein</fullName>
    </submittedName>
</protein>
<dbReference type="InterPro" id="IPR000515">
    <property type="entry name" value="MetI-like"/>
</dbReference>
<dbReference type="GO" id="GO:0043190">
    <property type="term" value="C:ATP-binding cassette (ABC) transporter complex"/>
    <property type="evidence" value="ECO:0007669"/>
    <property type="project" value="InterPro"/>
</dbReference>
<dbReference type="GO" id="GO:0022857">
    <property type="term" value="F:transmembrane transporter activity"/>
    <property type="evidence" value="ECO:0007669"/>
    <property type="project" value="InterPro"/>
</dbReference>
<dbReference type="CDD" id="cd06261">
    <property type="entry name" value="TM_PBP2"/>
    <property type="match status" value="1"/>
</dbReference>
<dbReference type="Gene3D" id="1.10.3720.10">
    <property type="entry name" value="MetI-like"/>
    <property type="match status" value="1"/>
</dbReference>
<dbReference type="PANTHER" id="PTHR30614">
    <property type="entry name" value="MEMBRANE COMPONENT OF AMINO ACID ABC TRANSPORTER"/>
    <property type="match status" value="1"/>
</dbReference>
<evidence type="ECO:0000259" key="9">
    <source>
        <dbReference type="PROSITE" id="PS50928"/>
    </source>
</evidence>
<gene>
    <name evidence="10" type="ORF">apy_09130</name>
</gene>
<evidence type="ECO:0000256" key="1">
    <source>
        <dbReference type="ARBA" id="ARBA00004651"/>
    </source>
</evidence>
<evidence type="ECO:0000256" key="6">
    <source>
        <dbReference type="ARBA" id="ARBA00022989"/>
    </source>
</evidence>
<feature type="transmembrane region" description="Helical" evidence="8">
    <location>
        <begin position="64"/>
        <end position="86"/>
    </location>
</feature>
<evidence type="ECO:0000256" key="2">
    <source>
        <dbReference type="ARBA" id="ARBA00022448"/>
    </source>
</evidence>
<sequence>MLDLAVEYQSFILRGVVYTLAITIISLSMGFTISLILTATRFLGFKPLRMAAEAYINFFRGTPLLVQILMVFFGLPSIGVNLSAFYSAVIAIGLNSGAYQAEILRVAIKGIPEEQMLVARSLGLSEIEIMKGVVIPQAVRNAIPGLTNETVILLKESSLASVIGVMELTRVGEYMVSATFRALEAYLLIALIYLALSMIAFRMLKRAEKSLAIPGFERWV</sequence>
<evidence type="ECO:0000256" key="7">
    <source>
        <dbReference type="ARBA" id="ARBA00023136"/>
    </source>
</evidence>
<comment type="caution">
    <text evidence="10">The sequence shown here is derived from an EMBL/GenBank/DDBJ whole genome shotgun (WGS) entry which is preliminary data.</text>
</comment>
<dbReference type="InterPro" id="IPR010065">
    <property type="entry name" value="AA_ABC_transptr_permease_3TM"/>
</dbReference>
<evidence type="ECO:0000256" key="8">
    <source>
        <dbReference type="RuleBase" id="RU363032"/>
    </source>
</evidence>
<dbReference type="GO" id="GO:0006865">
    <property type="term" value="P:amino acid transport"/>
    <property type="evidence" value="ECO:0007669"/>
    <property type="project" value="UniProtKB-KW"/>
</dbReference>
<keyword evidence="4 8" id="KW-0812">Transmembrane</keyword>
<keyword evidence="2 8" id="KW-0813">Transport</keyword>
<keyword evidence="5" id="KW-0029">Amino-acid transport</keyword>
<proteinExistence type="inferred from homology"/>